<evidence type="ECO:0000313" key="2">
    <source>
        <dbReference type="Proteomes" id="UP000324222"/>
    </source>
</evidence>
<evidence type="ECO:0000313" key="1">
    <source>
        <dbReference type="EMBL" id="MPC43681.1"/>
    </source>
</evidence>
<organism evidence="1 2">
    <name type="scientific">Portunus trituberculatus</name>
    <name type="common">Swimming crab</name>
    <name type="synonym">Neptunus trituberculatus</name>
    <dbReference type="NCBI Taxonomy" id="210409"/>
    <lineage>
        <taxon>Eukaryota</taxon>
        <taxon>Metazoa</taxon>
        <taxon>Ecdysozoa</taxon>
        <taxon>Arthropoda</taxon>
        <taxon>Crustacea</taxon>
        <taxon>Multicrustacea</taxon>
        <taxon>Malacostraca</taxon>
        <taxon>Eumalacostraca</taxon>
        <taxon>Eucarida</taxon>
        <taxon>Decapoda</taxon>
        <taxon>Pleocyemata</taxon>
        <taxon>Brachyura</taxon>
        <taxon>Eubrachyura</taxon>
        <taxon>Portunoidea</taxon>
        <taxon>Portunidae</taxon>
        <taxon>Portuninae</taxon>
        <taxon>Portunus</taxon>
    </lineage>
</organism>
<gene>
    <name evidence="1" type="ORF">E2C01_037332</name>
</gene>
<sequence>MHRNILPSQEVCGACPGTHAVAVKVGVFGRYGGQVILEVDGLHEWWRHLLTPSLAHCYHCVALIAAHSIIIIW</sequence>
<proteinExistence type="predicted"/>
<keyword evidence="2" id="KW-1185">Reference proteome</keyword>
<reference evidence="1 2" key="1">
    <citation type="submission" date="2019-05" db="EMBL/GenBank/DDBJ databases">
        <title>Another draft genome of Portunus trituberculatus and its Hox gene families provides insights of decapod evolution.</title>
        <authorList>
            <person name="Jeong J.-H."/>
            <person name="Song I."/>
            <person name="Kim S."/>
            <person name="Choi T."/>
            <person name="Kim D."/>
            <person name="Ryu S."/>
            <person name="Kim W."/>
        </authorList>
    </citation>
    <scope>NUCLEOTIDE SEQUENCE [LARGE SCALE GENOMIC DNA]</scope>
    <source>
        <tissue evidence="1">Muscle</tissue>
    </source>
</reference>
<dbReference type="AlphaFoldDB" id="A0A5B7F927"/>
<dbReference type="Proteomes" id="UP000324222">
    <property type="component" value="Unassembled WGS sequence"/>
</dbReference>
<comment type="caution">
    <text evidence="1">The sequence shown here is derived from an EMBL/GenBank/DDBJ whole genome shotgun (WGS) entry which is preliminary data.</text>
</comment>
<protein>
    <submittedName>
        <fullName evidence="1">Uncharacterized protein</fullName>
    </submittedName>
</protein>
<accession>A0A5B7F927</accession>
<dbReference type="EMBL" id="VSRR010005941">
    <property type="protein sequence ID" value="MPC43681.1"/>
    <property type="molecule type" value="Genomic_DNA"/>
</dbReference>
<name>A0A5B7F927_PORTR</name>